<name>A0A1M6AB99_9FLAO</name>
<feature type="transmembrane region" description="Helical" evidence="12">
    <location>
        <begin position="328"/>
        <end position="348"/>
    </location>
</feature>
<evidence type="ECO:0000256" key="11">
    <source>
        <dbReference type="ARBA" id="ARBA00045497"/>
    </source>
</evidence>
<dbReference type="AlphaFoldDB" id="A0A1M6AB99"/>
<dbReference type="OrthoDB" id="9803416at2"/>
<dbReference type="STRING" id="1178825.SAMN05216261_0331"/>
<keyword evidence="8 12" id="KW-0406">Ion transport</keyword>
<reference evidence="13 14" key="1">
    <citation type="submission" date="2016-11" db="EMBL/GenBank/DDBJ databases">
        <authorList>
            <person name="Jaros S."/>
            <person name="Januszkiewicz K."/>
            <person name="Wedrychowicz H."/>
        </authorList>
    </citation>
    <scope>NUCLEOTIDE SEQUENCE [LARGE SCALE GENOMIC DNA]</scope>
    <source>
        <strain evidence="13 14">CGMCC 1.12213</strain>
    </source>
</reference>
<evidence type="ECO:0000256" key="3">
    <source>
        <dbReference type="ARBA" id="ARBA00022448"/>
    </source>
</evidence>
<organism evidence="13 14">
    <name type="scientific">Algibacter luteus</name>
    <dbReference type="NCBI Taxonomy" id="1178825"/>
    <lineage>
        <taxon>Bacteria</taxon>
        <taxon>Pseudomonadati</taxon>
        <taxon>Bacteroidota</taxon>
        <taxon>Flavobacteriia</taxon>
        <taxon>Flavobacteriales</taxon>
        <taxon>Flavobacteriaceae</taxon>
        <taxon>Algibacter</taxon>
    </lineage>
</organism>
<dbReference type="GO" id="GO:0005886">
    <property type="term" value="C:plasma membrane"/>
    <property type="evidence" value="ECO:0007669"/>
    <property type="project" value="UniProtKB-SubCell"/>
</dbReference>
<keyword evidence="7 12" id="KW-1133">Transmembrane helix</keyword>
<comment type="subcellular location">
    <subcellularLocation>
        <location evidence="1">Cell membrane</location>
        <topology evidence="1">Multi-pass membrane protein</topology>
    </subcellularLocation>
    <subcellularLocation>
        <location evidence="12">Membrane</location>
        <topology evidence="12">Multi-pass membrane protein</topology>
    </subcellularLocation>
</comment>
<dbReference type="Gene3D" id="1.20.58.340">
    <property type="entry name" value="Magnesium transport protein CorA, transmembrane region"/>
    <property type="match status" value="2"/>
</dbReference>
<dbReference type="InterPro" id="IPR045863">
    <property type="entry name" value="CorA_TM1_TM2"/>
</dbReference>
<dbReference type="GO" id="GO:0000287">
    <property type="term" value="F:magnesium ion binding"/>
    <property type="evidence" value="ECO:0007669"/>
    <property type="project" value="TreeGrafter"/>
</dbReference>
<dbReference type="Gene3D" id="3.30.460.20">
    <property type="entry name" value="CorA soluble domain-like"/>
    <property type="match status" value="1"/>
</dbReference>
<dbReference type="RefSeq" id="WP_019386322.1">
    <property type="nucleotide sequence ID" value="NZ_ALIH01000001.1"/>
</dbReference>
<proteinExistence type="inferred from homology"/>
<dbReference type="PANTHER" id="PTHR46494">
    <property type="entry name" value="CORA FAMILY METAL ION TRANSPORTER (EUROFUNG)"/>
    <property type="match status" value="1"/>
</dbReference>
<dbReference type="InterPro" id="IPR002523">
    <property type="entry name" value="MgTranspt_CorA/ZnTranspt_ZntB"/>
</dbReference>
<protein>
    <recommendedName>
        <fullName evidence="12">Magnesium transport protein CorA</fullName>
    </recommendedName>
</protein>
<comment type="similarity">
    <text evidence="2 12">Belongs to the CorA metal ion transporter (MIT) (TC 1.A.35) family.</text>
</comment>
<evidence type="ECO:0000256" key="7">
    <source>
        <dbReference type="ARBA" id="ARBA00022989"/>
    </source>
</evidence>
<dbReference type="InterPro" id="IPR004488">
    <property type="entry name" value="Mg/Co-transport_prot_CorA"/>
</dbReference>
<evidence type="ECO:0000313" key="13">
    <source>
        <dbReference type="EMBL" id="SHI33762.1"/>
    </source>
</evidence>
<dbReference type="GO" id="GO:0015095">
    <property type="term" value="F:magnesium ion transmembrane transporter activity"/>
    <property type="evidence" value="ECO:0007669"/>
    <property type="project" value="UniProtKB-UniRule"/>
</dbReference>
<dbReference type="NCBIfam" id="TIGR00383">
    <property type="entry name" value="corA"/>
    <property type="match status" value="1"/>
</dbReference>
<dbReference type="PANTHER" id="PTHR46494:SF1">
    <property type="entry name" value="CORA FAMILY METAL ION TRANSPORTER (EUROFUNG)"/>
    <property type="match status" value="1"/>
</dbReference>
<accession>A0A1M6AB99</accession>
<dbReference type="FunFam" id="1.20.58.340:FF:000004">
    <property type="entry name" value="Magnesium transport protein CorA"/>
    <property type="match status" value="1"/>
</dbReference>
<dbReference type="GO" id="GO:0015087">
    <property type="term" value="F:cobalt ion transmembrane transporter activity"/>
    <property type="evidence" value="ECO:0007669"/>
    <property type="project" value="UniProtKB-UniRule"/>
</dbReference>
<dbReference type="CDD" id="cd12828">
    <property type="entry name" value="TmCorA-like_1"/>
    <property type="match status" value="1"/>
</dbReference>
<keyword evidence="14" id="KW-1185">Reference proteome</keyword>
<keyword evidence="6 12" id="KW-0460">Magnesium</keyword>
<evidence type="ECO:0000256" key="9">
    <source>
        <dbReference type="ARBA" id="ARBA00023136"/>
    </source>
</evidence>
<evidence type="ECO:0000256" key="2">
    <source>
        <dbReference type="ARBA" id="ARBA00009765"/>
    </source>
</evidence>
<feature type="transmembrane region" description="Helical" evidence="12">
    <location>
        <begin position="296"/>
        <end position="316"/>
    </location>
</feature>
<dbReference type="SUPFAM" id="SSF144083">
    <property type="entry name" value="Magnesium transport protein CorA, transmembrane region"/>
    <property type="match status" value="1"/>
</dbReference>
<dbReference type="InterPro" id="IPR045861">
    <property type="entry name" value="CorA_cytoplasmic_dom"/>
</dbReference>
<sequence length="354" mass="41360">MTRFIKKNKQHIGLPPDELIFRGQKKIDQVLLRIIDFDSTNLTEDYVKTVKEISEFQHKNTVTWINVDGLHNTSIMEEITSAFNLDTLVMAEVLNTEARPRVIEYDNCTLITIKMLQNDDNSNKTIVENLSLILTKSVLISFQERKGDVFEPVRERIRKQKKRIRNGGTDYLTFALLDIVVDNYLYVISLLGEKIETLEETLLLNPNQKIINEINNYKRELNFLRKSIKPAKEMIFSLAKLDSDYIGESTHVHYKELEDNISQANDASDDYREILSDQLNIYHTTISSKLNDIMKFLTVFSVIFIPLTFIAGIYGTNFEYVPELSYKYSYFIMWGLMIVIAVIMLLFFKNKKWF</sequence>
<keyword evidence="4 12" id="KW-1003">Cell membrane</keyword>
<evidence type="ECO:0000313" key="14">
    <source>
        <dbReference type="Proteomes" id="UP000184396"/>
    </source>
</evidence>
<comment type="function">
    <text evidence="11">Mediates influx of magnesium ions. Alternates between open and closed states. Activated by low cytoplasmic Mg(2+) levels. Inactive when cytoplasmic Mg(2+) levels are high.</text>
</comment>
<comment type="catalytic activity">
    <reaction evidence="10">
        <text>Mg(2+)(in) = Mg(2+)(out)</text>
        <dbReference type="Rhea" id="RHEA:29827"/>
        <dbReference type="ChEBI" id="CHEBI:18420"/>
    </reaction>
</comment>
<dbReference type="Pfam" id="PF01544">
    <property type="entry name" value="CorA"/>
    <property type="match status" value="1"/>
</dbReference>
<evidence type="ECO:0000256" key="10">
    <source>
        <dbReference type="ARBA" id="ARBA00034269"/>
    </source>
</evidence>
<keyword evidence="5 12" id="KW-0812">Transmembrane</keyword>
<dbReference type="GO" id="GO:0050897">
    <property type="term" value="F:cobalt ion binding"/>
    <property type="evidence" value="ECO:0007669"/>
    <property type="project" value="TreeGrafter"/>
</dbReference>
<evidence type="ECO:0000256" key="1">
    <source>
        <dbReference type="ARBA" id="ARBA00004651"/>
    </source>
</evidence>
<evidence type="ECO:0000256" key="5">
    <source>
        <dbReference type="ARBA" id="ARBA00022692"/>
    </source>
</evidence>
<dbReference type="Proteomes" id="UP000184396">
    <property type="component" value="Unassembled WGS sequence"/>
</dbReference>
<evidence type="ECO:0000256" key="4">
    <source>
        <dbReference type="ARBA" id="ARBA00022475"/>
    </source>
</evidence>
<keyword evidence="9 12" id="KW-0472">Membrane</keyword>
<dbReference type="eggNOG" id="COG0598">
    <property type="taxonomic scope" value="Bacteria"/>
</dbReference>
<evidence type="ECO:0000256" key="6">
    <source>
        <dbReference type="ARBA" id="ARBA00022842"/>
    </source>
</evidence>
<dbReference type="SUPFAM" id="SSF143865">
    <property type="entry name" value="CorA soluble domain-like"/>
    <property type="match status" value="1"/>
</dbReference>
<gene>
    <name evidence="12" type="primary">corA</name>
    <name evidence="13" type="ORF">SAMN05216261_0331</name>
</gene>
<dbReference type="EMBL" id="FQYK01000001">
    <property type="protein sequence ID" value="SHI33762.1"/>
    <property type="molecule type" value="Genomic_DNA"/>
</dbReference>
<keyword evidence="3 12" id="KW-0813">Transport</keyword>
<evidence type="ECO:0000256" key="8">
    <source>
        <dbReference type="ARBA" id="ARBA00023065"/>
    </source>
</evidence>
<evidence type="ECO:0000256" key="12">
    <source>
        <dbReference type="RuleBase" id="RU362010"/>
    </source>
</evidence>